<sequence>MAGSFSFLRRHLRLVIATGVLMTAAVVFVLLYFEPQKLVLDDRVDEPPPAAAGTPATVLSQGRVISRGHPGSGTTRVLRLQNGSRVLRLEQLNVENGPDLRVRLTEAGPRASDDSYRHDYVDLGALKGNLGNQNYGVPAGVRLDRFRAVVIWCRRFTYAFAAAPLSVSRQDA</sequence>
<evidence type="ECO:0000313" key="3">
    <source>
        <dbReference type="EMBL" id="MCM2579492.1"/>
    </source>
</evidence>
<accession>A0ABT0XAD6</accession>
<feature type="transmembrane region" description="Helical" evidence="1">
    <location>
        <begin position="12"/>
        <end position="33"/>
    </location>
</feature>
<reference evidence="3" key="1">
    <citation type="journal article" date="2023" name="Int. J. Syst. Evol. Microbiol.">
        <title>Streptomyces meridianus sp. nov. isolated from brackish water of the Tagus estuary in Alcochete, Portugal.</title>
        <authorList>
            <person name="Santos J.D.N."/>
            <person name="Klimek D."/>
            <person name="Calusinska M."/>
            <person name="Lobo Da Cunha A."/>
            <person name="Catita J."/>
            <person name="Goncalves H."/>
            <person name="Gonzalez I."/>
            <person name="Reyes F."/>
            <person name="Lage O.M."/>
        </authorList>
    </citation>
    <scope>NUCLEOTIDE SEQUENCE</scope>
    <source>
        <strain evidence="3">MTZ3.1</strain>
    </source>
</reference>
<dbReference type="RefSeq" id="WP_251417365.1">
    <property type="nucleotide sequence ID" value="NZ_JAMQGM010000041.1"/>
</dbReference>
<feature type="domain" description="DM13" evidence="2">
    <location>
        <begin position="56"/>
        <end position="166"/>
    </location>
</feature>
<organism evidence="3 4">
    <name type="scientific">Streptomyces meridianus</name>
    <dbReference type="NCBI Taxonomy" id="2938945"/>
    <lineage>
        <taxon>Bacteria</taxon>
        <taxon>Bacillati</taxon>
        <taxon>Actinomycetota</taxon>
        <taxon>Actinomycetes</taxon>
        <taxon>Kitasatosporales</taxon>
        <taxon>Streptomycetaceae</taxon>
        <taxon>Streptomyces</taxon>
    </lineage>
</organism>
<dbReference type="InterPro" id="IPR019545">
    <property type="entry name" value="DM13_domain"/>
</dbReference>
<comment type="caution">
    <text evidence="3">The sequence shown here is derived from an EMBL/GenBank/DDBJ whole genome shotgun (WGS) entry which is preliminary data.</text>
</comment>
<name>A0ABT0XAD6_9ACTN</name>
<keyword evidence="1" id="KW-0472">Membrane</keyword>
<keyword evidence="4" id="KW-1185">Reference proteome</keyword>
<evidence type="ECO:0000256" key="1">
    <source>
        <dbReference type="SAM" id="Phobius"/>
    </source>
</evidence>
<dbReference type="EMBL" id="JAMQGM010000041">
    <property type="protein sequence ID" value="MCM2579492.1"/>
    <property type="molecule type" value="Genomic_DNA"/>
</dbReference>
<dbReference type="Pfam" id="PF10517">
    <property type="entry name" value="DM13"/>
    <property type="match status" value="1"/>
</dbReference>
<dbReference type="PROSITE" id="PS51549">
    <property type="entry name" value="DM13"/>
    <property type="match status" value="1"/>
</dbReference>
<evidence type="ECO:0000259" key="2">
    <source>
        <dbReference type="PROSITE" id="PS51549"/>
    </source>
</evidence>
<proteinExistence type="predicted"/>
<dbReference type="Proteomes" id="UP001167160">
    <property type="component" value="Unassembled WGS sequence"/>
</dbReference>
<keyword evidence="1" id="KW-0812">Transmembrane</keyword>
<keyword evidence="1" id="KW-1133">Transmembrane helix</keyword>
<protein>
    <submittedName>
        <fullName evidence="3">DM13 domain-containing protein</fullName>
    </submittedName>
</protein>
<evidence type="ECO:0000313" key="4">
    <source>
        <dbReference type="Proteomes" id="UP001167160"/>
    </source>
</evidence>
<gene>
    <name evidence="3" type="ORF">M1E25_19435</name>
</gene>